<sequence length="296" mass="33312">MKIKEVVHDLPGILVDSSIQNAESSLLEDITEVGDEKEEKRISTPTKDDTEIKEAIYDLPGIPVVPLQSSKQPGIIFIFEKASLVPAYVGKTYQILTSDDHANFLRRKKMNPYNYRPDIIHNALLEIMDSTIYKAGRVQGIYVRTEKGVLIKIQPRTRIPRTFRSFCSMMLELLQKLSIKAKGRREKLLRLIENPVTQHLPVNSFKIGLSHSAQKVVRLKDYVGAVNDDTNLVFVVGAMAHGKIECEYADDVISGKGWTTKVFGVAIGRSNMEVVESFGCQVWRVVIKVQENLVGE</sequence>
<dbReference type="GO" id="GO:0032040">
    <property type="term" value="C:small-subunit processome"/>
    <property type="evidence" value="ECO:0007669"/>
    <property type="project" value="TreeGrafter"/>
</dbReference>
<comment type="subcellular location">
    <subcellularLocation>
        <location evidence="1">Nucleus</location>
        <location evidence="1">Nucleolus</location>
    </subcellularLocation>
</comment>
<evidence type="ECO:0000256" key="9">
    <source>
        <dbReference type="ARBA" id="ARBA00022884"/>
    </source>
</evidence>
<dbReference type="EMBL" id="JACGCM010002352">
    <property type="protein sequence ID" value="KAF6140713.1"/>
    <property type="molecule type" value="Genomic_DNA"/>
</dbReference>
<dbReference type="PANTHER" id="PTHR12636:SF12">
    <property type="entry name" value="RIBOSOMAL RNA SMALL SUBUNIT METHYLTRANSFERASE NEP1-LIKE"/>
    <property type="match status" value="1"/>
</dbReference>
<organism evidence="11 12">
    <name type="scientific">Kingdonia uniflora</name>
    <dbReference type="NCBI Taxonomy" id="39325"/>
    <lineage>
        <taxon>Eukaryota</taxon>
        <taxon>Viridiplantae</taxon>
        <taxon>Streptophyta</taxon>
        <taxon>Embryophyta</taxon>
        <taxon>Tracheophyta</taxon>
        <taxon>Spermatophyta</taxon>
        <taxon>Magnoliopsida</taxon>
        <taxon>Ranunculales</taxon>
        <taxon>Circaeasteraceae</taxon>
        <taxon>Kingdonia</taxon>
    </lineage>
</organism>
<evidence type="ECO:0000313" key="12">
    <source>
        <dbReference type="Proteomes" id="UP000541444"/>
    </source>
</evidence>
<keyword evidence="8" id="KW-0699">rRNA-binding</keyword>
<dbReference type="FunFam" id="3.40.1280.10:FF:000003">
    <property type="entry name" value="Ribosomal RNA small subunit methyltransferase"/>
    <property type="match status" value="1"/>
</dbReference>
<keyword evidence="5" id="KW-0489">Methyltransferase</keyword>
<dbReference type="GO" id="GO:0019843">
    <property type="term" value="F:rRNA binding"/>
    <property type="evidence" value="ECO:0007669"/>
    <property type="project" value="UniProtKB-KW"/>
</dbReference>
<keyword evidence="12" id="KW-1185">Reference proteome</keyword>
<evidence type="ECO:0000256" key="1">
    <source>
        <dbReference type="ARBA" id="ARBA00004604"/>
    </source>
</evidence>
<evidence type="ECO:0000256" key="7">
    <source>
        <dbReference type="ARBA" id="ARBA00022691"/>
    </source>
</evidence>
<dbReference type="OrthoDB" id="269804at2759"/>
<evidence type="ECO:0000256" key="4">
    <source>
        <dbReference type="ARBA" id="ARBA00022552"/>
    </source>
</evidence>
<dbReference type="InterPro" id="IPR029028">
    <property type="entry name" value="Alpha/beta_knot_MTases"/>
</dbReference>
<evidence type="ECO:0000256" key="10">
    <source>
        <dbReference type="ARBA" id="ARBA00023242"/>
    </source>
</evidence>
<dbReference type="Proteomes" id="UP000541444">
    <property type="component" value="Unassembled WGS sequence"/>
</dbReference>
<evidence type="ECO:0000256" key="5">
    <source>
        <dbReference type="ARBA" id="ARBA00022603"/>
    </source>
</evidence>
<keyword evidence="7" id="KW-0949">S-adenosyl-L-methionine</keyword>
<comment type="similarity">
    <text evidence="2">Belongs to the class IV-like SAM-binding methyltransferase superfamily. RNA methyltransferase NEP1 family.</text>
</comment>
<accession>A0A7J7LDL0</accession>
<dbReference type="AlphaFoldDB" id="A0A7J7LDL0"/>
<evidence type="ECO:0000256" key="3">
    <source>
        <dbReference type="ARBA" id="ARBA00022517"/>
    </source>
</evidence>
<evidence type="ECO:0000256" key="2">
    <source>
        <dbReference type="ARBA" id="ARBA00008115"/>
    </source>
</evidence>
<dbReference type="PANTHER" id="PTHR12636">
    <property type="entry name" value="NEP1/MRA1"/>
    <property type="match status" value="1"/>
</dbReference>
<dbReference type="InterPro" id="IPR005304">
    <property type="entry name" value="Rbsml_bgen_MeTrfase_EMG1/NEP1"/>
</dbReference>
<dbReference type="Gene3D" id="3.40.1280.10">
    <property type="match status" value="1"/>
</dbReference>
<keyword evidence="6" id="KW-0808">Transferase</keyword>
<name>A0A7J7LDL0_9MAGN</name>
<evidence type="ECO:0000313" key="11">
    <source>
        <dbReference type="EMBL" id="KAF6140713.1"/>
    </source>
</evidence>
<dbReference type="GO" id="GO:0070475">
    <property type="term" value="P:rRNA base methylation"/>
    <property type="evidence" value="ECO:0007669"/>
    <property type="project" value="InterPro"/>
</dbReference>
<comment type="caution">
    <text evidence="11">The sequence shown here is derived from an EMBL/GenBank/DDBJ whole genome shotgun (WGS) entry which is preliminary data.</text>
</comment>
<dbReference type="InterPro" id="IPR029026">
    <property type="entry name" value="tRNA_m1G_MTases_N"/>
</dbReference>
<dbReference type="Pfam" id="PF03587">
    <property type="entry name" value="EMG1"/>
    <property type="match status" value="1"/>
</dbReference>
<reference evidence="11 12" key="1">
    <citation type="journal article" date="2020" name="IScience">
        <title>Genome Sequencing of the Endangered Kingdonia uniflora (Circaeasteraceae, Ranunculales) Reveals Potential Mechanisms of Evolutionary Specialization.</title>
        <authorList>
            <person name="Sun Y."/>
            <person name="Deng T."/>
            <person name="Zhang A."/>
            <person name="Moore M.J."/>
            <person name="Landis J.B."/>
            <person name="Lin N."/>
            <person name="Zhang H."/>
            <person name="Zhang X."/>
            <person name="Huang J."/>
            <person name="Zhang X."/>
            <person name="Sun H."/>
            <person name="Wang H."/>
        </authorList>
    </citation>
    <scope>NUCLEOTIDE SEQUENCE [LARGE SCALE GENOMIC DNA]</scope>
    <source>
        <strain evidence="11">TB1705</strain>
        <tissue evidence="11">Leaf</tissue>
    </source>
</reference>
<keyword evidence="4" id="KW-0698">rRNA processing</keyword>
<keyword evidence="3" id="KW-0690">Ribosome biogenesis</keyword>
<keyword evidence="10" id="KW-0539">Nucleus</keyword>
<proteinExistence type="inferred from homology"/>
<keyword evidence="9" id="KW-0694">RNA-binding</keyword>
<evidence type="ECO:0008006" key="13">
    <source>
        <dbReference type="Google" id="ProtNLM"/>
    </source>
</evidence>
<dbReference type="CDD" id="cd18088">
    <property type="entry name" value="Nep1-like"/>
    <property type="match status" value="1"/>
</dbReference>
<protein>
    <recommendedName>
        <fullName evidence="13">Ribosomal RNA small subunit methyltransferase NEP1</fullName>
    </recommendedName>
</protein>
<evidence type="ECO:0000256" key="8">
    <source>
        <dbReference type="ARBA" id="ARBA00022730"/>
    </source>
</evidence>
<gene>
    <name evidence="11" type="ORF">GIB67_035140</name>
</gene>
<dbReference type="SUPFAM" id="SSF75217">
    <property type="entry name" value="alpha/beta knot"/>
    <property type="match status" value="1"/>
</dbReference>
<dbReference type="GO" id="GO:0070037">
    <property type="term" value="F:rRNA (pseudouridine) methyltransferase activity"/>
    <property type="evidence" value="ECO:0007669"/>
    <property type="project" value="InterPro"/>
</dbReference>
<evidence type="ECO:0000256" key="6">
    <source>
        <dbReference type="ARBA" id="ARBA00022679"/>
    </source>
</evidence>